<dbReference type="SUPFAM" id="SSF110296">
    <property type="entry name" value="Oligoxyloglucan reducing end-specific cellobiohydrolase"/>
    <property type="match status" value="1"/>
</dbReference>
<evidence type="ECO:0000313" key="3">
    <source>
        <dbReference type="Proteomes" id="UP001161422"/>
    </source>
</evidence>
<reference evidence="2" key="1">
    <citation type="journal article" date="2014" name="Int. J. Syst. Evol. Microbiol.">
        <title>Complete genome sequence of Corynebacterium casei LMG S-19264T (=DSM 44701T), isolated from a smear-ripened cheese.</title>
        <authorList>
            <consortium name="US DOE Joint Genome Institute (JGI-PGF)"/>
            <person name="Walter F."/>
            <person name="Albersmeier A."/>
            <person name="Kalinowski J."/>
            <person name="Ruckert C."/>
        </authorList>
    </citation>
    <scope>NUCLEOTIDE SEQUENCE</scope>
    <source>
        <strain evidence="2">NBRC 101628</strain>
    </source>
</reference>
<dbReference type="InterPro" id="IPR015943">
    <property type="entry name" value="WD40/YVTN_repeat-like_dom_sf"/>
</dbReference>
<dbReference type="AlphaFoldDB" id="A0AA37W061"/>
<accession>A0AA37W061</accession>
<keyword evidence="3" id="KW-1185">Reference proteome</keyword>
<dbReference type="PANTHER" id="PTHR47199">
    <property type="entry name" value="PHOTOSYSTEM II STABILITY/ASSEMBLY FACTOR HCF136, CHLOROPLASTIC"/>
    <property type="match status" value="1"/>
</dbReference>
<comment type="caution">
    <text evidence="2">The sequence shown here is derived from an EMBL/GenBank/DDBJ whole genome shotgun (WGS) entry which is preliminary data.</text>
</comment>
<evidence type="ECO:0000256" key="1">
    <source>
        <dbReference type="SAM" id="SignalP"/>
    </source>
</evidence>
<organism evidence="2 3">
    <name type="scientific">Paraferrimonas sedimenticola</name>
    <dbReference type="NCBI Taxonomy" id="375674"/>
    <lineage>
        <taxon>Bacteria</taxon>
        <taxon>Pseudomonadati</taxon>
        <taxon>Pseudomonadota</taxon>
        <taxon>Gammaproteobacteria</taxon>
        <taxon>Alteromonadales</taxon>
        <taxon>Ferrimonadaceae</taxon>
        <taxon>Paraferrimonas</taxon>
    </lineage>
</organism>
<evidence type="ECO:0000313" key="2">
    <source>
        <dbReference type="EMBL" id="GLP98066.1"/>
    </source>
</evidence>
<dbReference type="Gene3D" id="2.130.10.10">
    <property type="entry name" value="YVTN repeat-like/Quinoprotein amine dehydrogenase"/>
    <property type="match status" value="1"/>
</dbReference>
<feature type="chain" id="PRO_5041304360" description="Photosynthesis system II assembly factor Ycf48/Hcf136-like domain-containing protein" evidence="1">
    <location>
        <begin position="23"/>
        <end position="341"/>
    </location>
</feature>
<reference evidence="2" key="2">
    <citation type="submission" date="2023-01" db="EMBL/GenBank/DDBJ databases">
        <title>Draft genome sequence of Paraferrimonas sedimenticola strain NBRC 101628.</title>
        <authorList>
            <person name="Sun Q."/>
            <person name="Mori K."/>
        </authorList>
    </citation>
    <scope>NUCLEOTIDE SEQUENCE</scope>
    <source>
        <strain evidence="2">NBRC 101628</strain>
    </source>
</reference>
<dbReference type="Proteomes" id="UP001161422">
    <property type="component" value="Unassembled WGS sequence"/>
</dbReference>
<gene>
    <name evidence="2" type="ORF">GCM10007895_33730</name>
</gene>
<dbReference type="PANTHER" id="PTHR47199:SF2">
    <property type="entry name" value="PHOTOSYSTEM II STABILITY_ASSEMBLY FACTOR HCF136, CHLOROPLASTIC"/>
    <property type="match status" value="1"/>
</dbReference>
<protein>
    <recommendedName>
        <fullName evidence="4">Photosynthesis system II assembly factor Ycf48/Hcf136-like domain-containing protein</fullName>
    </recommendedName>
</protein>
<feature type="signal peptide" evidence="1">
    <location>
        <begin position="1"/>
        <end position="22"/>
    </location>
</feature>
<evidence type="ECO:0008006" key="4">
    <source>
        <dbReference type="Google" id="ProtNLM"/>
    </source>
</evidence>
<sequence length="341" mass="37379">MWLKPSLLAGACICALGSTAAAQTPQATPSEMQPLAQQSLTLSIARCNGHMLAVGQRGQILLHETDWKQQTSPVNALLTKVRCEGKRAMAVGHDASIVSSDDGSTWQLRNFDPELENPLLDVFMLDDQHIIAVGAYGLFYRSRDAGQTWQREFREELLYPEDKEYLDEVRAESEEDYLFERAAILPHFNAITRLADGRLLLVGEMGFVAIGNQDASAFERVDSPYEGSFFTAAQNADGKIFVAGLRGNIFSTDNNLSYWQAEVAQTDGNINQLLATEQGEMLAVANGGELLRWQQGAGFKAIALQKGQDLISLAQDAQGELWLAGSQGLQTQAQLIKEVTP</sequence>
<name>A0AA37W061_9GAMM</name>
<dbReference type="EMBL" id="BSNC01000016">
    <property type="protein sequence ID" value="GLP98066.1"/>
    <property type="molecule type" value="Genomic_DNA"/>
</dbReference>
<keyword evidence="1" id="KW-0732">Signal</keyword>
<dbReference type="CDD" id="cd15482">
    <property type="entry name" value="Sialidase_non-viral"/>
    <property type="match status" value="1"/>
</dbReference>
<dbReference type="RefSeq" id="WP_095507182.1">
    <property type="nucleotide sequence ID" value="NZ_BSNC01000016.1"/>
</dbReference>
<proteinExistence type="predicted"/>